<dbReference type="Proteomes" id="UP000828941">
    <property type="component" value="Chromosome 3"/>
</dbReference>
<protein>
    <submittedName>
        <fullName evidence="1">Uncharacterized protein</fullName>
    </submittedName>
</protein>
<accession>A0ACB9PVM2</accession>
<dbReference type="EMBL" id="CM039428">
    <property type="protein sequence ID" value="KAI4351934.1"/>
    <property type="molecule type" value="Genomic_DNA"/>
</dbReference>
<name>A0ACB9PVM2_BAUVA</name>
<organism evidence="1 2">
    <name type="scientific">Bauhinia variegata</name>
    <name type="common">Purple orchid tree</name>
    <name type="synonym">Phanera variegata</name>
    <dbReference type="NCBI Taxonomy" id="167791"/>
    <lineage>
        <taxon>Eukaryota</taxon>
        <taxon>Viridiplantae</taxon>
        <taxon>Streptophyta</taxon>
        <taxon>Embryophyta</taxon>
        <taxon>Tracheophyta</taxon>
        <taxon>Spermatophyta</taxon>
        <taxon>Magnoliopsida</taxon>
        <taxon>eudicotyledons</taxon>
        <taxon>Gunneridae</taxon>
        <taxon>Pentapetalae</taxon>
        <taxon>rosids</taxon>
        <taxon>fabids</taxon>
        <taxon>Fabales</taxon>
        <taxon>Fabaceae</taxon>
        <taxon>Cercidoideae</taxon>
        <taxon>Cercideae</taxon>
        <taxon>Bauhiniinae</taxon>
        <taxon>Bauhinia</taxon>
    </lineage>
</organism>
<reference evidence="1 2" key="1">
    <citation type="journal article" date="2022" name="DNA Res.">
        <title>Chromosomal-level genome assembly of the orchid tree Bauhinia variegata (Leguminosae; Cercidoideae) supports the allotetraploid origin hypothesis of Bauhinia.</title>
        <authorList>
            <person name="Zhong Y."/>
            <person name="Chen Y."/>
            <person name="Zheng D."/>
            <person name="Pang J."/>
            <person name="Liu Y."/>
            <person name="Luo S."/>
            <person name="Meng S."/>
            <person name="Qian L."/>
            <person name="Wei D."/>
            <person name="Dai S."/>
            <person name="Zhou R."/>
        </authorList>
    </citation>
    <scope>NUCLEOTIDE SEQUENCE [LARGE SCALE GENOMIC DNA]</scope>
    <source>
        <strain evidence="1">BV-YZ2020</strain>
    </source>
</reference>
<evidence type="ECO:0000313" key="1">
    <source>
        <dbReference type="EMBL" id="KAI4351934.1"/>
    </source>
</evidence>
<comment type="caution">
    <text evidence="1">The sequence shown here is derived from an EMBL/GenBank/DDBJ whole genome shotgun (WGS) entry which is preliminary data.</text>
</comment>
<keyword evidence="2" id="KW-1185">Reference proteome</keyword>
<sequence>MNPMVVLRVALMLFLVGAIAKIEARLDPEAIAEAGMDLDLMISATRPFNAYTIFDSKPSNKEACCDACPCTKSYPPQCRCLDVTKNRCHGACQKCMCTRSLPGKCRCLDITDSCLPQCSGVASKFTSN</sequence>
<gene>
    <name evidence="1" type="ORF">L6164_006233</name>
</gene>
<evidence type="ECO:0000313" key="2">
    <source>
        <dbReference type="Proteomes" id="UP000828941"/>
    </source>
</evidence>
<proteinExistence type="predicted"/>